<dbReference type="Proteomes" id="UP000050920">
    <property type="component" value="Unassembled WGS sequence"/>
</dbReference>
<dbReference type="InterPro" id="IPR000182">
    <property type="entry name" value="GNAT_dom"/>
</dbReference>
<proteinExistence type="predicted"/>
<feature type="domain" description="N-acetyltransferase" evidence="3">
    <location>
        <begin position="2"/>
        <end position="143"/>
    </location>
</feature>
<sequence length="146" mass="16279">MLTKVPANRADYPVLTALWRRSVDATHHFLTAADRENIQAALPTYFAQVDLQKWLINDELLGFSGTSDTELVMLFIDPAYFRHGYGHEILASLITTDQLTTVSVNAQNPGALQFYRHLGFEITSQAATDADGRPYPLLNLTRPTTA</sequence>
<dbReference type="Pfam" id="PF13673">
    <property type="entry name" value="Acetyltransf_10"/>
    <property type="match status" value="1"/>
</dbReference>
<organism evidence="4 5">
    <name type="scientific">Lactiplantibacillus fabifermentans DSM 21115</name>
    <dbReference type="NCBI Taxonomy" id="1413187"/>
    <lineage>
        <taxon>Bacteria</taxon>
        <taxon>Bacillati</taxon>
        <taxon>Bacillota</taxon>
        <taxon>Bacilli</taxon>
        <taxon>Lactobacillales</taxon>
        <taxon>Lactobacillaceae</taxon>
        <taxon>Lactiplantibacillus</taxon>
    </lineage>
</organism>
<dbReference type="PROSITE" id="PS51186">
    <property type="entry name" value="GNAT"/>
    <property type="match status" value="1"/>
</dbReference>
<dbReference type="InterPro" id="IPR016181">
    <property type="entry name" value="Acyl_CoA_acyltransferase"/>
</dbReference>
<evidence type="ECO:0000256" key="1">
    <source>
        <dbReference type="ARBA" id="ARBA00022679"/>
    </source>
</evidence>
<dbReference type="GO" id="GO:0016747">
    <property type="term" value="F:acyltransferase activity, transferring groups other than amino-acyl groups"/>
    <property type="evidence" value="ECO:0007669"/>
    <property type="project" value="InterPro"/>
</dbReference>
<dbReference type="RefSeq" id="WP_024626386.1">
    <property type="nucleotide sequence ID" value="NZ_AYGX02000137.1"/>
</dbReference>
<protein>
    <submittedName>
        <fullName evidence="4">Acetyltransferase</fullName>
    </submittedName>
</protein>
<evidence type="ECO:0000256" key="2">
    <source>
        <dbReference type="ARBA" id="ARBA00023315"/>
    </source>
</evidence>
<keyword evidence="1 4" id="KW-0808">Transferase</keyword>
<dbReference type="PANTHER" id="PTHR43800">
    <property type="entry name" value="PEPTIDYL-LYSINE N-ACETYLTRANSFERASE YJAB"/>
    <property type="match status" value="1"/>
</dbReference>
<comment type="caution">
    <text evidence="4">The sequence shown here is derived from an EMBL/GenBank/DDBJ whole genome shotgun (WGS) entry which is preliminary data.</text>
</comment>
<accession>A0A0R2NKP9</accession>
<evidence type="ECO:0000313" key="4">
    <source>
        <dbReference type="EMBL" id="KRO26351.1"/>
    </source>
</evidence>
<dbReference type="SUPFAM" id="SSF55729">
    <property type="entry name" value="Acyl-CoA N-acyltransferases (Nat)"/>
    <property type="match status" value="1"/>
</dbReference>
<dbReference type="Gene3D" id="3.40.630.30">
    <property type="match status" value="1"/>
</dbReference>
<keyword evidence="5" id="KW-1185">Reference proteome</keyword>
<dbReference type="EMBL" id="AYGX02000137">
    <property type="protein sequence ID" value="KRO26351.1"/>
    <property type="molecule type" value="Genomic_DNA"/>
</dbReference>
<dbReference type="PANTHER" id="PTHR43800:SF1">
    <property type="entry name" value="PEPTIDYL-LYSINE N-ACETYLTRANSFERASE YJAB"/>
    <property type="match status" value="1"/>
</dbReference>
<gene>
    <name evidence="4" type="ORF">DY78_GL001045</name>
</gene>
<name>A0A0R2NKP9_9LACO</name>
<evidence type="ECO:0000313" key="5">
    <source>
        <dbReference type="Proteomes" id="UP000050920"/>
    </source>
</evidence>
<keyword evidence="2" id="KW-0012">Acyltransferase</keyword>
<reference evidence="4 5" key="1">
    <citation type="journal article" date="2015" name="Genome Announc.">
        <title>Expanding the biotechnology potential of lactobacilli through comparative genomics of 213 strains and associated genera.</title>
        <authorList>
            <person name="Sun Z."/>
            <person name="Harris H.M."/>
            <person name="McCann A."/>
            <person name="Guo C."/>
            <person name="Argimon S."/>
            <person name="Zhang W."/>
            <person name="Yang X."/>
            <person name="Jeffery I.B."/>
            <person name="Cooney J.C."/>
            <person name="Kagawa T.F."/>
            <person name="Liu W."/>
            <person name="Song Y."/>
            <person name="Salvetti E."/>
            <person name="Wrobel A."/>
            <person name="Rasinkangas P."/>
            <person name="Parkhill J."/>
            <person name="Rea M.C."/>
            <person name="O'Sullivan O."/>
            <person name="Ritari J."/>
            <person name="Douillard F.P."/>
            <person name="Paul Ross R."/>
            <person name="Yang R."/>
            <person name="Briner A.E."/>
            <person name="Felis G.E."/>
            <person name="de Vos W.M."/>
            <person name="Barrangou R."/>
            <person name="Klaenhammer T.R."/>
            <person name="Caufield P.W."/>
            <person name="Cui Y."/>
            <person name="Zhang H."/>
            <person name="O'Toole P.W."/>
        </authorList>
    </citation>
    <scope>NUCLEOTIDE SEQUENCE [LARGE SCALE GENOMIC DNA]</scope>
    <source>
        <strain evidence="4 5">DSM 21115</strain>
    </source>
</reference>
<evidence type="ECO:0000259" key="3">
    <source>
        <dbReference type="PROSITE" id="PS51186"/>
    </source>
</evidence>
<dbReference type="AlphaFoldDB" id="A0A0R2NKP9"/>